<evidence type="ECO:0000256" key="4">
    <source>
        <dbReference type="ARBA" id="ARBA00022840"/>
    </source>
</evidence>
<dbReference type="InterPro" id="IPR027785">
    <property type="entry name" value="UvrD-like_helicase_C"/>
</dbReference>
<feature type="binding site" evidence="5">
    <location>
        <begin position="216"/>
        <end position="223"/>
    </location>
    <ligand>
        <name>ATP</name>
        <dbReference type="ChEBI" id="CHEBI:30616"/>
    </ligand>
</feature>
<name>A0ABR8QQU9_9BACI</name>
<evidence type="ECO:0000313" key="7">
    <source>
        <dbReference type="EMBL" id="MBD7937916.1"/>
    </source>
</evidence>
<keyword evidence="3 5" id="KW-0347">Helicase</keyword>
<organism evidence="7 8">
    <name type="scientific">Cytobacillus stercorigallinarum</name>
    <dbReference type="NCBI Taxonomy" id="2762240"/>
    <lineage>
        <taxon>Bacteria</taxon>
        <taxon>Bacillati</taxon>
        <taxon>Bacillota</taxon>
        <taxon>Bacilli</taxon>
        <taxon>Bacillales</taxon>
        <taxon>Bacillaceae</taxon>
        <taxon>Cytobacillus</taxon>
    </lineage>
</organism>
<dbReference type="Gene3D" id="3.40.50.300">
    <property type="entry name" value="P-loop containing nucleotide triphosphate hydrolases"/>
    <property type="match status" value="2"/>
</dbReference>
<dbReference type="PANTHER" id="PTHR11070">
    <property type="entry name" value="UVRD / RECB / PCRA DNA HELICASE FAMILY MEMBER"/>
    <property type="match status" value="1"/>
</dbReference>
<keyword evidence="4 5" id="KW-0067">ATP-binding</keyword>
<keyword evidence="8" id="KW-1185">Reference proteome</keyword>
<protein>
    <submittedName>
        <fullName evidence="7">AAA family ATPase</fullName>
    </submittedName>
</protein>
<dbReference type="Pfam" id="PF00580">
    <property type="entry name" value="UvrD-helicase"/>
    <property type="match status" value="1"/>
</dbReference>
<sequence length="757" mass="88985">MTTVHQHPDYNEESQRLEYTKRYMEAVIKTAETSKDNFQDNMKAAFQDVDSSLGYSSLLTNARFFDMSKEELSSLKKSRLKPYFARIDFSRNDQPMEEVIYIGKTSLYSRENQDQLIVDWRSPIANLYYEGRLGDVSYASNGENFNGELLLKRQFMMERGYLTEIRDIDLTTNDQLLQETLAGSSSNRLTEIVSTIQEEQNKVIRADLNKPIIVQGGAGSGKTTIALHRISYFIFQYKENFEPEQLMIIAPSNLFLDYISEALPELGVENIKQKTYEDYVLGALQKENIKLKKDDKLIQLLENNHHKETVHALQISKWKGSKIFQTILNEYMKEIFLTFHPSTDFYVDKYRLYKSERFVKLLEEDFYYLPLYKRLNKLRSILQNEIKHKKKRMLEKIETFYDDKIERALYQAKDPIKRKRYVSQALDKKEARLQEMKAAIKTSVATYMKQFPKKNIWTYYKDLFQNSQQLVKRSHNQLTQAEADYIIRYQQDLFKRRTYEREDLALLLYLQVHLFGIEKEWKVKNIVIDEAQDYTFMELLSLKKAADTDMFTLVGDLAQGIHSYRGLTSWEDVKAEIFPRATYTELQKSYRTTVEIMEAANHLLRKLPYTFPKVEPVVRHGEHPQFIQSNEGKHYINILEAKLLKVKGEGYKTFALIGKTMNDCMKLYQQFEKHGNMSVYLLGEHGQIPKESVVIVPAYLAKGLEFDVVFIFSVDEVFTAKTPLEIQLLYVAMTRPLHRLYFYGNKKTDFLLEEDEG</sequence>
<dbReference type="InterPro" id="IPR000212">
    <property type="entry name" value="DNA_helicase_UvrD/REP"/>
</dbReference>
<dbReference type="Proteomes" id="UP000657931">
    <property type="component" value="Unassembled WGS sequence"/>
</dbReference>
<gene>
    <name evidence="7" type="ORF">H9655_12870</name>
</gene>
<dbReference type="Pfam" id="PF13538">
    <property type="entry name" value="UvrD_C_2"/>
    <property type="match status" value="1"/>
</dbReference>
<dbReference type="SUPFAM" id="SSF52540">
    <property type="entry name" value="P-loop containing nucleoside triphosphate hydrolases"/>
    <property type="match status" value="1"/>
</dbReference>
<evidence type="ECO:0000256" key="5">
    <source>
        <dbReference type="PROSITE-ProRule" id="PRU00560"/>
    </source>
</evidence>
<evidence type="ECO:0000256" key="3">
    <source>
        <dbReference type="ARBA" id="ARBA00022806"/>
    </source>
</evidence>
<dbReference type="InterPro" id="IPR027417">
    <property type="entry name" value="P-loop_NTPase"/>
</dbReference>
<keyword evidence="2 5" id="KW-0378">Hydrolase</keyword>
<feature type="domain" description="UvrD-like helicase ATP-binding" evidence="6">
    <location>
        <begin position="195"/>
        <end position="593"/>
    </location>
</feature>
<proteinExistence type="predicted"/>
<accession>A0ABR8QQU9</accession>
<dbReference type="EMBL" id="JACSQT010000006">
    <property type="protein sequence ID" value="MBD7937916.1"/>
    <property type="molecule type" value="Genomic_DNA"/>
</dbReference>
<evidence type="ECO:0000256" key="2">
    <source>
        <dbReference type="ARBA" id="ARBA00022801"/>
    </source>
</evidence>
<dbReference type="RefSeq" id="WP_191814618.1">
    <property type="nucleotide sequence ID" value="NZ_JACSQT010000006.1"/>
</dbReference>
<evidence type="ECO:0000313" key="8">
    <source>
        <dbReference type="Proteomes" id="UP000657931"/>
    </source>
</evidence>
<dbReference type="PANTHER" id="PTHR11070:SF17">
    <property type="entry name" value="DNA HELICASE IV"/>
    <property type="match status" value="1"/>
</dbReference>
<evidence type="ECO:0000259" key="6">
    <source>
        <dbReference type="PROSITE" id="PS51198"/>
    </source>
</evidence>
<dbReference type="PROSITE" id="PS51198">
    <property type="entry name" value="UVRD_HELICASE_ATP_BIND"/>
    <property type="match status" value="1"/>
</dbReference>
<comment type="caution">
    <text evidence="7">The sequence shown here is derived from an EMBL/GenBank/DDBJ whole genome shotgun (WGS) entry which is preliminary data.</text>
</comment>
<reference evidence="7 8" key="1">
    <citation type="submission" date="2020-08" db="EMBL/GenBank/DDBJ databases">
        <title>A Genomic Blueprint of the Chicken Gut Microbiome.</title>
        <authorList>
            <person name="Gilroy R."/>
            <person name="Ravi A."/>
            <person name="Getino M."/>
            <person name="Pursley I."/>
            <person name="Horton D.L."/>
            <person name="Alikhan N.-F."/>
            <person name="Baker D."/>
            <person name="Gharbi K."/>
            <person name="Hall N."/>
            <person name="Watson M."/>
            <person name="Adriaenssens E.M."/>
            <person name="Foster-Nyarko E."/>
            <person name="Jarju S."/>
            <person name="Secka A."/>
            <person name="Antonio M."/>
            <person name="Oren A."/>
            <person name="Chaudhuri R."/>
            <person name="La Ragione R.M."/>
            <person name="Hildebrand F."/>
            <person name="Pallen M.J."/>
        </authorList>
    </citation>
    <scope>NUCLEOTIDE SEQUENCE [LARGE SCALE GENOMIC DNA]</scope>
    <source>
        <strain evidence="7 8">Sa5YUA1</strain>
    </source>
</reference>
<evidence type="ECO:0000256" key="1">
    <source>
        <dbReference type="ARBA" id="ARBA00022741"/>
    </source>
</evidence>
<dbReference type="InterPro" id="IPR014016">
    <property type="entry name" value="UvrD-like_ATP-bd"/>
</dbReference>
<keyword evidence="1 5" id="KW-0547">Nucleotide-binding</keyword>